<name>A0AA46TIK7_9ACTN</name>
<dbReference type="RefSeq" id="WP_271634342.1">
    <property type="nucleotide sequence ID" value="NZ_CP094970.1"/>
</dbReference>
<sequence>MFLERIHQRRLPSAFFPLSDQFAVKRRFPEATTTDSSKERRPRGRMTVVDHFFLPALRVRTRVDDTTATSPLRVATSLACFA</sequence>
<reference evidence="1" key="1">
    <citation type="submission" date="2022-01" db="EMBL/GenBank/DDBJ databases">
        <title>Nocardioidaceae gen. sp. A5X3R13.</title>
        <authorList>
            <person name="Lopez Marin M.A."/>
            <person name="Uhlik O."/>
        </authorList>
    </citation>
    <scope>NUCLEOTIDE SEQUENCE</scope>
    <source>
        <strain evidence="1">A5X3R13</strain>
    </source>
</reference>
<organism evidence="1 2">
    <name type="scientific">Solicola gregarius</name>
    <dbReference type="NCBI Taxonomy" id="2908642"/>
    <lineage>
        <taxon>Bacteria</taxon>
        <taxon>Bacillati</taxon>
        <taxon>Actinomycetota</taxon>
        <taxon>Actinomycetes</taxon>
        <taxon>Propionibacteriales</taxon>
        <taxon>Nocardioidaceae</taxon>
        <taxon>Solicola</taxon>
    </lineage>
</organism>
<protein>
    <submittedName>
        <fullName evidence="1">Uncharacterized protein</fullName>
    </submittedName>
</protein>
<gene>
    <name evidence="1" type="ORF">L0C25_23870</name>
</gene>
<dbReference type="EMBL" id="CP094970">
    <property type="protein sequence ID" value="UYM05507.1"/>
    <property type="molecule type" value="Genomic_DNA"/>
</dbReference>
<dbReference type="KEGG" id="sgrg:L0C25_23870"/>
<evidence type="ECO:0000313" key="1">
    <source>
        <dbReference type="EMBL" id="UYM05507.1"/>
    </source>
</evidence>
<proteinExistence type="predicted"/>
<evidence type="ECO:0000313" key="2">
    <source>
        <dbReference type="Proteomes" id="UP001164390"/>
    </source>
</evidence>
<dbReference type="Proteomes" id="UP001164390">
    <property type="component" value="Chromosome"/>
</dbReference>
<keyword evidence="2" id="KW-1185">Reference proteome</keyword>
<dbReference type="AlphaFoldDB" id="A0AA46TIK7"/>
<accession>A0AA46TIK7</accession>